<dbReference type="EMBL" id="JACOPP010000060">
    <property type="protein sequence ID" value="MBC5735309.1"/>
    <property type="molecule type" value="Genomic_DNA"/>
</dbReference>
<dbReference type="Proteomes" id="UP000661435">
    <property type="component" value="Unassembled WGS sequence"/>
</dbReference>
<protein>
    <submittedName>
        <fullName evidence="1">Uncharacterized protein</fullName>
    </submittedName>
</protein>
<gene>
    <name evidence="1" type="ORF">H8S57_16590</name>
</gene>
<reference evidence="1" key="1">
    <citation type="submission" date="2020-08" db="EMBL/GenBank/DDBJ databases">
        <title>Genome public.</title>
        <authorList>
            <person name="Liu C."/>
            <person name="Sun Q."/>
        </authorList>
    </citation>
    <scope>NUCLEOTIDE SEQUENCE</scope>
    <source>
        <strain evidence="1">NSJ-51</strain>
    </source>
</reference>
<keyword evidence="2" id="KW-1185">Reference proteome</keyword>
<accession>A0A8J6JHF5</accession>
<organism evidence="1 2">
    <name type="scientific">Lawsonibacter hominis</name>
    <dbReference type="NCBI Taxonomy" id="2763053"/>
    <lineage>
        <taxon>Bacteria</taxon>
        <taxon>Bacillati</taxon>
        <taxon>Bacillota</taxon>
        <taxon>Clostridia</taxon>
        <taxon>Eubacteriales</taxon>
        <taxon>Oscillospiraceae</taxon>
        <taxon>Lawsonibacter</taxon>
    </lineage>
</organism>
<evidence type="ECO:0000313" key="1">
    <source>
        <dbReference type="EMBL" id="MBC5735309.1"/>
    </source>
</evidence>
<evidence type="ECO:0000313" key="2">
    <source>
        <dbReference type="Proteomes" id="UP000661435"/>
    </source>
</evidence>
<sequence length="104" mass="11897">MKTIVPANTFEDDRFKTISDFKWCMKRGGEVQFEWNGVMYCCFGCVSPVAGAAPKMVICQAGSVEVNTRTEKWCDTADEILEYMVGDDRLRDVITQVKVWERTI</sequence>
<name>A0A8J6JHF5_9FIRM</name>
<dbReference type="AlphaFoldDB" id="A0A8J6JHF5"/>
<comment type="caution">
    <text evidence="1">The sequence shown here is derived from an EMBL/GenBank/DDBJ whole genome shotgun (WGS) entry which is preliminary data.</text>
</comment>
<proteinExistence type="predicted"/>
<dbReference type="RefSeq" id="WP_186909066.1">
    <property type="nucleotide sequence ID" value="NZ_JACOPP010000060.1"/>
</dbReference>